<evidence type="ECO:0000256" key="7">
    <source>
        <dbReference type="ARBA" id="ARBA00022679"/>
    </source>
</evidence>
<evidence type="ECO:0000256" key="17">
    <source>
        <dbReference type="ARBA" id="ARBA00060485"/>
    </source>
</evidence>
<dbReference type="GO" id="GO:0046872">
    <property type="term" value="F:metal ion binding"/>
    <property type="evidence" value="ECO:0007669"/>
    <property type="project" value="UniProtKB-UniRule"/>
</dbReference>
<dbReference type="PANTHER" id="PTHR30040:SF2">
    <property type="entry name" value="FAD:PROTEIN FMN TRANSFERASE"/>
    <property type="match status" value="1"/>
</dbReference>
<keyword evidence="9" id="KW-0732">Signal</keyword>
<evidence type="ECO:0000256" key="11">
    <source>
        <dbReference type="ARBA" id="ARBA00022842"/>
    </source>
</evidence>
<dbReference type="InterPro" id="IPR024932">
    <property type="entry name" value="ApbE"/>
</dbReference>
<comment type="cofactor">
    <cofactor evidence="19">
        <name>Mg(2+)</name>
        <dbReference type="ChEBI" id="CHEBI:18420"/>
    </cofactor>
    <cofactor evidence="19">
        <name>Mn(2+)</name>
        <dbReference type="ChEBI" id="CHEBI:29035"/>
    </cofactor>
    <text evidence="19">Magnesium. Can also use manganese.</text>
</comment>
<dbReference type="PIRSF" id="PIRSF006268">
    <property type="entry name" value="ApbE"/>
    <property type="match status" value="1"/>
</dbReference>
<keyword evidence="5" id="KW-0997">Cell inner membrane</keyword>
<accession>A6VLY2</accession>
<sequence>MNKIILTLRTAIKPLRFLFGKIGKLDLQKISFFLTALCVVLTLSGCRKDAEIISFVGKTMGTTYHIKYIDDGSLNKNAEEAHAQIEDILKDVNTKMSTYDPNSELSRFNQSKEVNVPVEISTELGTVLQEAVRLNQITEGALDVTVGPIVNLWGFGPEKRPERQPAAQQLAERQQWVGLDKLKLSKNSGKFVLEKNVPQLYIDLSSIAKGFGVDQVAEALEQFGVQNYMVEIGGEIRAKGKNIEGKHWQIAIEKPNFDGSRAVEQVIGLQDLAMATSGNYRIYFEERGKRFSHEIDPKTGYPIQHRLASITVLHPSSMTADGLSTGLFVLGEDEALRVAEQHALAVYLIIKTDNGFETKLSSKFTALLAEQRK</sequence>
<keyword evidence="13" id="KW-0564">Palmitate</keyword>
<dbReference type="RefSeq" id="WP_012072359.1">
    <property type="nucleotide sequence ID" value="NC_009655.1"/>
</dbReference>
<dbReference type="Pfam" id="PF02424">
    <property type="entry name" value="ApbE"/>
    <property type="match status" value="1"/>
</dbReference>
<feature type="binding site" evidence="19">
    <location>
        <position position="321"/>
    </location>
    <ligand>
        <name>Mg(2+)</name>
        <dbReference type="ChEBI" id="CHEBI:18420"/>
    </ligand>
</feature>
<dbReference type="EMBL" id="CP000746">
    <property type="protein sequence ID" value="ABR73979.1"/>
    <property type="molecule type" value="Genomic_DNA"/>
</dbReference>
<comment type="catalytic activity">
    <reaction evidence="16 18">
        <text>L-threonyl-[protein] + FAD = FMN-L-threonyl-[protein] + AMP + H(+)</text>
        <dbReference type="Rhea" id="RHEA:36847"/>
        <dbReference type="Rhea" id="RHEA-COMP:11060"/>
        <dbReference type="Rhea" id="RHEA-COMP:11061"/>
        <dbReference type="ChEBI" id="CHEBI:15378"/>
        <dbReference type="ChEBI" id="CHEBI:30013"/>
        <dbReference type="ChEBI" id="CHEBI:57692"/>
        <dbReference type="ChEBI" id="CHEBI:74257"/>
        <dbReference type="ChEBI" id="CHEBI:456215"/>
        <dbReference type="EC" id="2.7.1.180"/>
    </reaction>
</comment>
<reference evidence="21" key="1">
    <citation type="journal article" date="2010" name="BMC Genomics">
        <title>A genomic perspective on the potential of Actinobacillus succinogenes for industrial succinate production.</title>
        <authorList>
            <person name="McKinlay J.B."/>
            <person name="Laivenieks M."/>
            <person name="Schindler B.D."/>
            <person name="McKinlay A.A."/>
            <person name="Siddaramappa S."/>
            <person name="Challacombe J.F."/>
            <person name="Lowry S.R."/>
            <person name="Clum A."/>
            <person name="Lapidus A.L."/>
            <person name="Burkhart K.B."/>
            <person name="Harkins V."/>
            <person name="Vieille C."/>
        </authorList>
    </citation>
    <scope>NUCLEOTIDE SEQUENCE [LARGE SCALE GENOMIC DNA]</scope>
    <source>
        <strain evidence="21">ATCC 55618 / DSM 22257 / CCUG 43843 / 130Z</strain>
    </source>
</reference>
<comment type="subcellular location">
    <subcellularLocation>
        <location evidence="17">Cell inner membrane</location>
        <topology evidence="17">Lipid-anchor</topology>
        <orientation evidence="17">Periplasmic side</orientation>
    </subcellularLocation>
</comment>
<name>A6VLY2_ACTSZ</name>
<keyword evidence="12" id="KW-0472">Membrane</keyword>
<dbReference type="STRING" id="339671.Asuc_0605"/>
<evidence type="ECO:0000256" key="18">
    <source>
        <dbReference type="PIRNR" id="PIRNR006268"/>
    </source>
</evidence>
<feature type="binding site" evidence="19">
    <location>
        <position position="325"/>
    </location>
    <ligand>
        <name>Mg(2+)</name>
        <dbReference type="ChEBI" id="CHEBI:18420"/>
    </ligand>
</feature>
<evidence type="ECO:0000256" key="4">
    <source>
        <dbReference type="ARBA" id="ARBA00022475"/>
    </source>
</evidence>
<evidence type="ECO:0000256" key="5">
    <source>
        <dbReference type="ARBA" id="ARBA00022519"/>
    </source>
</evidence>
<dbReference type="Proteomes" id="UP000001114">
    <property type="component" value="Chromosome"/>
</dbReference>
<feature type="binding site" evidence="19">
    <location>
        <position position="206"/>
    </location>
    <ligand>
        <name>Mg(2+)</name>
        <dbReference type="ChEBI" id="CHEBI:18420"/>
    </ligand>
</feature>
<keyword evidence="11 18" id="KW-0460">Magnesium</keyword>
<keyword evidence="7 18" id="KW-0808">Transferase</keyword>
<dbReference type="GO" id="GO:0016740">
    <property type="term" value="F:transferase activity"/>
    <property type="evidence" value="ECO:0007669"/>
    <property type="project" value="UniProtKB-UniRule"/>
</dbReference>
<evidence type="ECO:0000256" key="6">
    <source>
        <dbReference type="ARBA" id="ARBA00022630"/>
    </source>
</evidence>
<proteinExistence type="inferred from homology"/>
<evidence type="ECO:0000256" key="8">
    <source>
        <dbReference type="ARBA" id="ARBA00022723"/>
    </source>
</evidence>
<keyword evidence="10 18" id="KW-0274">FAD</keyword>
<dbReference type="InterPro" id="IPR003374">
    <property type="entry name" value="ApbE-like_sf"/>
</dbReference>
<evidence type="ECO:0000256" key="16">
    <source>
        <dbReference type="ARBA" id="ARBA00048540"/>
    </source>
</evidence>
<dbReference type="FunFam" id="3.10.520.10:FF:000001">
    <property type="entry name" value="FAD:protein FMN transferase"/>
    <property type="match status" value="1"/>
</dbReference>
<organism evidence="20 21">
    <name type="scientific">Actinobacillus succinogenes (strain ATCC 55618 / DSM 22257 / CCUG 43843 / 130Z)</name>
    <dbReference type="NCBI Taxonomy" id="339671"/>
    <lineage>
        <taxon>Bacteria</taxon>
        <taxon>Pseudomonadati</taxon>
        <taxon>Pseudomonadota</taxon>
        <taxon>Gammaproteobacteria</taxon>
        <taxon>Pasteurellales</taxon>
        <taxon>Pasteurellaceae</taxon>
        <taxon>Actinobacillus</taxon>
    </lineage>
</organism>
<dbReference type="SUPFAM" id="SSF143631">
    <property type="entry name" value="ApbE-like"/>
    <property type="match status" value="1"/>
</dbReference>
<keyword evidence="6 18" id="KW-0285">Flavoprotein</keyword>
<evidence type="ECO:0000256" key="9">
    <source>
        <dbReference type="ARBA" id="ARBA00022729"/>
    </source>
</evidence>
<dbReference type="HOGENOM" id="CLU_044403_0_0_6"/>
<keyword evidence="14 20" id="KW-0449">Lipoprotein</keyword>
<evidence type="ECO:0000256" key="2">
    <source>
        <dbReference type="ARBA" id="ARBA00011955"/>
    </source>
</evidence>
<evidence type="ECO:0000256" key="14">
    <source>
        <dbReference type="ARBA" id="ARBA00023288"/>
    </source>
</evidence>
<comment type="similarity">
    <text evidence="1 18">Belongs to the ApbE family.</text>
</comment>
<evidence type="ECO:0000256" key="15">
    <source>
        <dbReference type="ARBA" id="ARBA00031306"/>
    </source>
</evidence>
<dbReference type="eggNOG" id="COG1477">
    <property type="taxonomic scope" value="Bacteria"/>
</dbReference>
<dbReference type="PANTHER" id="PTHR30040">
    <property type="entry name" value="THIAMINE BIOSYNTHESIS LIPOPROTEIN APBE"/>
    <property type="match status" value="1"/>
</dbReference>
<evidence type="ECO:0000256" key="13">
    <source>
        <dbReference type="ARBA" id="ARBA00023139"/>
    </source>
</evidence>
<dbReference type="AlphaFoldDB" id="A6VLY2"/>
<keyword evidence="21" id="KW-1185">Reference proteome</keyword>
<dbReference type="Gene3D" id="3.10.520.10">
    <property type="entry name" value="ApbE-like domains"/>
    <property type="match status" value="1"/>
</dbReference>
<dbReference type="OrthoDB" id="9778595at2"/>
<evidence type="ECO:0000313" key="21">
    <source>
        <dbReference type="Proteomes" id="UP000001114"/>
    </source>
</evidence>
<evidence type="ECO:0000256" key="10">
    <source>
        <dbReference type="ARBA" id="ARBA00022827"/>
    </source>
</evidence>
<evidence type="ECO:0000256" key="3">
    <source>
        <dbReference type="ARBA" id="ARBA00016337"/>
    </source>
</evidence>
<evidence type="ECO:0000313" key="20">
    <source>
        <dbReference type="EMBL" id="ABR73979.1"/>
    </source>
</evidence>
<evidence type="ECO:0000256" key="1">
    <source>
        <dbReference type="ARBA" id="ARBA00008282"/>
    </source>
</evidence>
<dbReference type="EC" id="2.7.1.180" evidence="2 18"/>
<dbReference type="GO" id="GO:0005886">
    <property type="term" value="C:plasma membrane"/>
    <property type="evidence" value="ECO:0007669"/>
    <property type="project" value="UniProtKB-SubCell"/>
</dbReference>
<gene>
    <name evidence="20" type="ordered locus">Asuc_0605</name>
</gene>
<protein>
    <recommendedName>
        <fullName evidence="3 18">FAD:protein FMN transferase</fullName>
        <ecNumber evidence="2 18">2.7.1.180</ecNumber>
    </recommendedName>
    <alternativeName>
        <fullName evidence="15 18">Flavin transferase</fullName>
    </alternativeName>
</protein>
<evidence type="ECO:0000256" key="12">
    <source>
        <dbReference type="ARBA" id="ARBA00023136"/>
    </source>
</evidence>
<keyword evidence="8 18" id="KW-0479">Metal-binding</keyword>
<evidence type="ECO:0000256" key="19">
    <source>
        <dbReference type="PIRSR" id="PIRSR006268-2"/>
    </source>
</evidence>
<keyword evidence="4" id="KW-1003">Cell membrane</keyword>
<dbReference type="KEGG" id="asu:Asuc_0605"/>